<gene>
    <name evidence="4" type="ORF">CSH63_17230</name>
</gene>
<feature type="region of interest" description="Disordered" evidence="2">
    <location>
        <begin position="1"/>
        <end position="28"/>
    </location>
</feature>
<dbReference type="InterPro" id="IPR016047">
    <property type="entry name" value="M23ase_b-sheet_dom"/>
</dbReference>
<dbReference type="InterPro" id="IPR050570">
    <property type="entry name" value="Cell_wall_metabolism_enzyme"/>
</dbReference>
<dbReference type="InterPro" id="IPR011055">
    <property type="entry name" value="Dup_hybrid_motif"/>
</dbReference>
<dbReference type="EMBL" id="CP024087">
    <property type="protein sequence ID" value="AYF29175.1"/>
    <property type="molecule type" value="Genomic_DNA"/>
</dbReference>
<protein>
    <submittedName>
        <fullName evidence="4">Peptidase M23</fullName>
    </submittedName>
</protein>
<proteinExistence type="predicted"/>
<dbReference type="SUPFAM" id="SSF51261">
    <property type="entry name" value="Duplicated hybrid motif"/>
    <property type="match status" value="1"/>
</dbReference>
<organism evidence="4 5">
    <name type="scientific">Micromonospora tulbaghiae</name>
    <dbReference type="NCBI Taxonomy" id="479978"/>
    <lineage>
        <taxon>Bacteria</taxon>
        <taxon>Bacillati</taxon>
        <taxon>Actinomycetota</taxon>
        <taxon>Actinomycetes</taxon>
        <taxon>Micromonosporales</taxon>
        <taxon>Micromonosporaceae</taxon>
        <taxon>Micromonospora</taxon>
    </lineage>
</organism>
<evidence type="ECO:0000259" key="3">
    <source>
        <dbReference type="Pfam" id="PF01551"/>
    </source>
</evidence>
<feature type="domain" description="M23ase beta-sheet core" evidence="3">
    <location>
        <begin position="102"/>
        <end position="196"/>
    </location>
</feature>
<reference evidence="4 5" key="1">
    <citation type="submission" date="2017-10" db="EMBL/GenBank/DDBJ databases">
        <title>Integration of genomic and chemical information greatly accelerates assignment of the full stereostructure of myelolactone, a potent inhibitor of myeloma from a marine-derived Micromonospora.</title>
        <authorList>
            <person name="Kim M.C."/>
            <person name="Machado H."/>
            <person name="Jensen P.R."/>
            <person name="Fenical W."/>
        </authorList>
    </citation>
    <scope>NUCLEOTIDE SEQUENCE [LARGE SCALE GENOMIC DNA]</scope>
    <source>
        <strain evidence="4 5">CNY-010</strain>
    </source>
</reference>
<dbReference type="Gene3D" id="2.70.70.10">
    <property type="entry name" value="Glucose Permease (Domain IIA)"/>
    <property type="match status" value="1"/>
</dbReference>
<accession>A0A386WL94</accession>
<dbReference type="AlphaFoldDB" id="A0A386WL94"/>
<dbReference type="CDD" id="cd12797">
    <property type="entry name" value="M23_peptidase"/>
    <property type="match status" value="1"/>
</dbReference>
<feature type="compositionally biased region" description="Low complexity" evidence="2">
    <location>
        <begin position="1"/>
        <end position="21"/>
    </location>
</feature>
<sequence length="222" mass="21853">MPGASAPSRAALSSSAGPPSSWTGAHSSVAGPFAGSVAGAHSFVAGPFAGAASGASVAGDPMAGVSGAGIRAAPGGRFRWPLPGAPRVVRRFDPPPQPWLSGHRGVDLAAAPGAPVLAAGAGTVLFAGSVAGRPVLTVGHADGLRTTYEPVRSRLTAGTRVVAGTPVGDLLAGHPGCTEAACLHWGLRRETEYLDPLALLGLGRVRLLPLHPVSDGPAVVAG</sequence>
<dbReference type="PANTHER" id="PTHR21666">
    <property type="entry name" value="PEPTIDASE-RELATED"/>
    <property type="match status" value="1"/>
</dbReference>
<dbReference type="Proteomes" id="UP000267804">
    <property type="component" value="Chromosome"/>
</dbReference>
<dbReference type="GO" id="GO:0004222">
    <property type="term" value="F:metalloendopeptidase activity"/>
    <property type="evidence" value="ECO:0007669"/>
    <property type="project" value="TreeGrafter"/>
</dbReference>
<evidence type="ECO:0000256" key="2">
    <source>
        <dbReference type="SAM" id="MobiDB-lite"/>
    </source>
</evidence>
<evidence type="ECO:0000313" key="4">
    <source>
        <dbReference type="EMBL" id="AYF29175.1"/>
    </source>
</evidence>
<evidence type="ECO:0000313" key="5">
    <source>
        <dbReference type="Proteomes" id="UP000267804"/>
    </source>
</evidence>
<dbReference type="Pfam" id="PF01551">
    <property type="entry name" value="Peptidase_M23"/>
    <property type="match status" value="1"/>
</dbReference>
<dbReference type="KEGG" id="mtua:CSH63_17230"/>
<dbReference type="PANTHER" id="PTHR21666:SF289">
    <property type="entry name" value="L-ALA--D-GLU ENDOPEPTIDASE"/>
    <property type="match status" value="1"/>
</dbReference>
<name>A0A386WL94_9ACTN</name>
<evidence type="ECO:0000256" key="1">
    <source>
        <dbReference type="ARBA" id="ARBA00022729"/>
    </source>
</evidence>
<keyword evidence="1" id="KW-0732">Signal</keyword>